<dbReference type="GeneID" id="17272338"/>
<dbReference type="SMART" id="SM00248">
    <property type="entry name" value="ANK"/>
    <property type="match status" value="4"/>
</dbReference>
<evidence type="ECO:0000256" key="5">
    <source>
        <dbReference type="SAM" id="SignalP"/>
    </source>
</evidence>
<dbReference type="KEGG" id="ehx:EMIHUDRAFT_114940"/>
<evidence type="ECO:0000256" key="1">
    <source>
        <dbReference type="ARBA" id="ARBA00022737"/>
    </source>
</evidence>
<dbReference type="STRING" id="2903.R1CVS8"/>
<dbReference type="InterPro" id="IPR036770">
    <property type="entry name" value="Ankyrin_rpt-contain_sf"/>
</dbReference>
<dbReference type="InterPro" id="IPR002110">
    <property type="entry name" value="Ankyrin_rpt"/>
</dbReference>
<feature type="transmembrane region" description="Helical" evidence="4">
    <location>
        <begin position="344"/>
        <end position="366"/>
    </location>
</feature>
<dbReference type="InterPro" id="IPR050776">
    <property type="entry name" value="Ank_Repeat/CDKN_Inhibitor"/>
</dbReference>
<keyword evidence="5" id="KW-0732">Signal</keyword>
<keyword evidence="4" id="KW-1133">Transmembrane helix</keyword>
<proteinExistence type="predicted"/>
<feature type="region of interest" description="Disordered" evidence="3">
    <location>
        <begin position="287"/>
        <end position="318"/>
    </location>
</feature>
<dbReference type="SUPFAM" id="SSF48403">
    <property type="entry name" value="Ankyrin repeat"/>
    <property type="match status" value="1"/>
</dbReference>
<reference evidence="7" key="1">
    <citation type="journal article" date="2013" name="Nature">
        <title>Pan genome of the phytoplankton Emiliania underpins its global distribution.</title>
        <authorList>
            <person name="Read B.A."/>
            <person name="Kegel J."/>
            <person name="Klute M.J."/>
            <person name="Kuo A."/>
            <person name="Lefebvre S.C."/>
            <person name="Maumus F."/>
            <person name="Mayer C."/>
            <person name="Miller J."/>
            <person name="Monier A."/>
            <person name="Salamov A."/>
            <person name="Young J."/>
            <person name="Aguilar M."/>
            <person name="Claverie J.M."/>
            <person name="Frickenhaus S."/>
            <person name="Gonzalez K."/>
            <person name="Herman E.K."/>
            <person name="Lin Y.C."/>
            <person name="Napier J."/>
            <person name="Ogata H."/>
            <person name="Sarno A.F."/>
            <person name="Shmutz J."/>
            <person name="Schroeder D."/>
            <person name="de Vargas C."/>
            <person name="Verret F."/>
            <person name="von Dassow P."/>
            <person name="Valentin K."/>
            <person name="Van de Peer Y."/>
            <person name="Wheeler G."/>
            <person name="Dacks J.B."/>
            <person name="Delwiche C.F."/>
            <person name="Dyhrman S.T."/>
            <person name="Glockner G."/>
            <person name="John U."/>
            <person name="Richards T."/>
            <person name="Worden A.Z."/>
            <person name="Zhang X."/>
            <person name="Grigoriev I.V."/>
            <person name="Allen A.E."/>
            <person name="Bidle K."/>
            <person name="Borodovsky M."/>
            <person name="Bowler C."/>
            <person name="Brownlee C."/>
            <person name="Cock J.M."/>
            <person name="Elias M."/>
            <person name="Gladyshev V.N."/>
            <person name="Groth M."/>
            <person name="Guda C."/>
            <person name="Hadaegh A."/>
            <person name="Iglesias-Rodriguez M.D."/>
            <person name="Jenkins J."/>
            <person name="Jones B.M."/>
            <person name="Lawson T."/>
            <person name="Leese F."/>
            <person name="Lindquist E."/>
            <person name="Lobanov A."/>
            <person name="Lomsadze A."/>
            <person name="Malik S.B."/>
            <person name="Marsh M.E."/>
            <person name="Mackinder L."/>
            <person name="Mock T."/>
            <person name="Mueller-Roeber B."/>
            <person name="Pagarete A."/>
            <person name="Parker M."/>
            <person name="Probert I."/>
            <person name="Quesneville H."/>
            <person name="Raines C."/>
            <person name="Rensing S.A."/>
            <person name="Riano-Pachon D.M."/>
            <person name="Richier S."/>
            <person name="Rokitta S."/>
            <person name="Shiraiwa Y."/>
            <person name="Soanes D.M."/>
            <person name="van der Giezen M."/>
            <person name="Wahlund T.M."/>
            <person name="Williams B."/>
            <person name="Wilson W."/>
            <person name="Wolfe G."/>
            <person name="Wurch L.L."/>
        </authorList>
    </citation>
    <scope>NUCLEOTIDE SEQUENCE</scope>
</reference>
<keyword evidence="4" id="KW-0812">Transmembrane</keyword>
<feature type="compositionally biased region" description="Low complexity" evidence="3">
    <location>
        <begin position="287"/>
        <end position="301"/>
    </location>
</feature>
<dbReference type="AlphaFoldDB" id="A0A0D3JTF7"/>
<dbReference type="Pfam" id="PF12796">
    <property type="entry name" value="Ank_2"/>
    <property type="match status" value="1"/>
</dbReference>
<dbReference type="HOGENOM" id="CLU_734526_0_0_1"/>
<dbReference type="PaxDb" id="2903-EOD26792"/>
<evidence type="ECO:0000256" key="3">
    <source>
        <dbReference type="SAM" id="MobiDB-lite"/>
    </source>
</evidence>
<reference evidence="6" key="2">
    <citation type="submission" date="2024-10" db="UniProtKB">
        <authorList>
            <consortium name="EnsemblProtists"/>
        </authorList>
    </citation>
    <scope>IDENTIFICATION</scope>
</reference>
<dbReference type="Gene3D" id="1.25.40.20">
    <property type="entry name" value="Ankyrin repeat-containing domain"/>
    <property type="match status" value="2"/>
</dbReference>
<sequence>MICFAASAVVVSSPLVATSAAAAPSLAARGPRATIARNAAKDGDSVLLLRLLQSGWRPGADRDRRGATALHLSAGHGHDSCCEALLPLLDVNDHTREGATPLHFAVAGMKSRRGRGGQNGFGTGGHVSTARLLLDRGADPAAVTSDGNSVVHWAAWAGGTKLLRLLCEEHGQAAAAGAPNAASSGALSSCKYLAESCGLDFGAPNAEGATPLTKAVVQSRPPVVEWLIASPHCSLADLREAAALASRLEKRRTTADAARVAALLRASSSLRLRGGFARCIAPRPSLQAAAPPRASPRAVLPDAPEEDDGVSAPPPSEGDDLGDFGLRRGLGVAVDAVLPTRLVIVAWSVVINVFGVAFGFVPPTVFSQFCGLMRLSM</sequence>
<organism evidence="6 7">
    <name type="scientific">Emiliania huxleyi (strain CCMP1516)</name>
    <dbReference type="NCBI Taxonomy" id="280463"/>
    <lineage>
        <taxon>Eukaryota</taxon>
        <taxon>Haptista</taxon>
        <taxon>Haptophyta</taxon>
        <taxon>Prymnesiophyceae</taxon>
        <taxon>Isochrysidales</taxon>
        <taxon>Noelaerhabdaceae</taxon>
        <taxon>Emiliania</taxon>
    </lineage>
</organism>
<keyword evidence="1" id="KW-0677">Repeat</keyword>
<dbReference type="RefSeq" id="XP_005779221.1">
    <property type="nucleotide sequence ID" value="XM_005779164.1"/>
</dbReference>
<keyword evidence="7" id="KW-1185">Reference proteome</keyword>
<feature type="chain" id="PRO_5044291556" evidence="5">
    <location>
        <begin position="23"/>
        <end position="377"/>
    </location>
</feature>
<protein>
    <submittedName>
        <fullName evidence="6">Uncharacterized protein</fullName>
    </submittedName>
</protein>
<keyword evidence="2" id="KW-0040">ANK repeat</keyword>
<evidence type="ECO:0000313" key="7">
    <source>
        <dbReference type="Proteomes" id="UP000013827"/>
    </source>
</evidence>
<name>A0A0D3JTF7_EMIH1</name>
<evidence type="ECO:0000313" key="6">
    <source>
        <dbReference type="EnsemblProtists" id="EOD26792"/>
    </source>
</evidence>
<keyword evidence="4" id="KW-0472">Membrane</keyword>
<evidence type="ECO:0000256" key="4">
    <source>
        <dbReference type="SAM" id="Phobius"/>
    </source>
</evidence>
<dbReference type="Proteomes" id="UP000013827">
    <property type="component" value="Unassembled WGS sequence"/>
</dbReference>
<accession>A0A0D3JTF7</accession>
<dbReference type="Pfam" id="PF13637">
    <property type="entry name" value="Ank_4"/>
    <property type="match status" value="2"/>
</dbReference>
<evidence type="ECO:0000256" key="2">
    <source>
        <dbReference type="ARBA" id="ARBA00023043"/>
    </source>
</evidence>
<dbReference type="EnsemblProtists" id="EOD26792">
    <property type="protein sequence ID" value="EOD26792"/>
    <property type="gene ID" value="EMIHUDRAFT_114940"/>
</dbReference>
<dbReference type="PANTHER" id="PTHR24201">
    <property type="entry name" value="ANK_REP_REGION DOMAIN-CONTAINING PROTEIN"/>
    <property type="match status" value="1"/>
</dbReference>
<dbReference type="eggNOG" id="KOG0504">
    <property type="taxonomic scope" value="Eukaryota"/>
</dbReference>
<feature type="signal peptide" evidence="5">
    <location>
        <begin position="1"/>
        <end position="22"/>
    </location>
</feature>